<dbReference type="PROSITE" id="PS50928">
    <property type="entry name" value="ABC_TM1"/>
    <property type="match status" value="1"/>
</dbReference>
<proteinExistence type="inferred from homology"/>
<dbReference type="HOGENOM" id="CLU_028518_10_0_2"/>
<dbReference type="CDD" id="cd06261">
    <property type="entry name" value="TM_PBP2"/>
    <property type="match status" value="1"/>
</dbReference>
<evidence type="ECO:0000256" key="4">
    <source>
        <dbReference type="ARBA" id="ARBA00022692"/>
    </source>
</evidence>
<evidence type="ECO:0000313" key="9">
    <source>
        <dbReference type="EMBL" id="BAD86246.1"/>
    </source>
</evidence>
<evidence type="ECO:0000256" key="1">
    <source>
        <dbReference type="ARBA" id="ARBA00004651"/>
    </source>
</evidence>
<dbReference type="STRING" id="69014.TK2057"/>
<dbReference type="PhylomeDB" id="Q5JHX8"/>
<dbReference type="EMBL" id="AP006878">
    <property type="protein sequence ID" value="BAD86246.1"/>
    <property type="molecule type" value="Genomic_DNA"/>
</dbReference>
<evidence type="ECO:0000256" key="2">
    <source>
        <dbReference type="ARBA" id="ARBA00022448"/>
    </source>
</evidence>
<dbReference type="GO" id="GO:0005886">
    <property type="term" value="C:plasma membrane"/>
    <property type="evidence" value="ECO:0000318"/>
    <property type="project" value="GO_Central"/>
</dbReference>
<evidence type="ECO:0000256" key="7">
    <source>
        <dbReference type="RuleBase" id="RU363032"/>
    </source>
</evidence>
<dbReference type="PANTHER" id="PTHR43386">
    <property type="entry name" value="OLIGOPEPTIDE TRANSPORT SYSTEM PERMEASE PROTEIN APPC"/>
    <property type="match status" value="1"/>
</dbReference>
<dbReference type="InParanoid" id="Q5JHX8"/>
<feature type="transmembrane region" description="Helical" evidence="7">
    <location>
        <begin position="322"/>
        <end position="341"/>
    </location>
</feature>
<dbReference type="SUPFAM" id="SSF161098">
    <property type="entry name" value="MetI-like"/>
    <property type="match status" value="1"/>
</dbReference>
<dbReference type="EnsemblBacteria" id="BAD86246">
    <property type="protein sequence ID" value="BAD86246"/>
    <property type="gene ID" value="TK2057"/>
</dbReference>
<feature type="transmembrane region" description="Helical" evidence="7">
    <location>
        <begin position="184"/>
        <end position="208"/>
    </location>
</feature>
<reference evidence="9 10" key="1">
    <citation type="journal article" date="2005" name="Genome Res.">
        <title>Complete genome sequence of the hyperthermophilic archaeon Thermococcus kodakaraensis KOD1 and comparison with Pyrococcus genomes.</title>
        <authorList>
            <person name="Fukui T."/>
            <person name="Atomi H."/>
            <person name="Kanai T."/>
            <person name="Matsumi R."/>
            <person name="Fujiwara S."/>
            <person name="Imanaka T."/>
        </authorList>
    </citation>
    <scope>NUCLEOTIDE SEQUENCE [LARGE SCALE GENOMIC DNA]</scope>
    <source>
        <strain evidence="10">ATCC BAA-918 / JCM 12380 / KOD1</strain>
    </source>
</reference>
<feature type="domain" description="ABC transmembrane type-1" evidence="8">
    <location>
        <begin position="185"/>
        <end position="383"/>
    </location>
</feature>
<dbReference type="Gene3D" id="1.10.3720.10">
    <property type="entry name" value="MetI-like"/>
    <property type="match status" value="1"/>
</dbReference>
<dbReference type="GO" id="GO:0022857">
    <property type="term" value="F:transmembrane transporter activity"/>
    <property type="evidence" value="ECO:0000318"/>
    <property type="project" value="GO_Central"/>
</dbReference>
<keyword evidence="10" id="KW-1185">Reference proteome</keyword>
<gene>
    <name evidence="9" type="ordered locus">TK2057</name>
</gene>
<dbReference type="InterPro" id="IPR000515">
    <property type="entry name" value="MetI-like"/>
</dbReference>
<comment type="similarity">
    <text evidence="7">Belongs to the binding-protein-dependent transport system permease family.</text>
</comment>
<dbReference type="PANTHER" id="PTHR43386:SF1">
    <property type="entry name" value="D,D-DIPEPTIDE TRANSPORT SYSTEM PERMEASE PROTEIN DDPC-RELATED"/>
    <property type="match status" value="1"/>
</dbReference>
<feature type="transmembrane region" description="Helical" evidence="7">
    <location>
        <begin position="220"/>
        <end position="243"/>
    </location>
</feature>
<accession>Q5JHX8</accession>
<dbReference type="PATRIC" id="fig|69014.16.peg.2012"/>
<keyword evidence="2 7" id="KW-0813">Transport</keyword>
<evidence type="ECO:0000256" key="5">
    <source>
        <dbReference type="ARBA" id="ARBA00022989"/>
    </source>
</evidence>
<keyword evidence="4 7" id="KW-0812">Transmembrane</keyword>
<dbReference type="AlphaFoldDB" id="Q5JHX8"/>
<evidence type="ECO:0000256" key="3">
    <source>
        <dbReference type="ARBA" id="ARBA00022475"/>
    </source>
</evidence>
<keyword evidence="5 7" id="KW-1133">Transmembrane helix</keyword>
<dbReference type="KEGG" id="tko:TK2057"/>
<dbReference type="Proteomes" id="UP000000536">
    <property type="component" value="Chromosome"/>
</dbReference>
<dbReference type="InterPro" id="IPR035906">
    <property type="entry name" value="MetI-like_sf"/>
</dbReference>
<dbReference type="eggNOG" id="arCOG00749">
    <property type="taxonomic scope" value="Archaea"/>
</dbReference>
<dbReference type="Pfam" id="PF00528">
    <property type="entry name" value="BPD_transp_1"/>
    <property type="match status" value="1"/>
</dbReference>
<keyword evidence="3" id="KW-1003">Cell membrane</keyword>
<feature type="transmembrane region" description="Helical" evidence="7">
    <location>
        <begin position="361"/>
        <end position="383"/>
    </location>
</feature>
<comment type="subcellular location">
    <subcellularLocation>
        <location evidence="1 7">Cell membrane</location>
        <topology evidence="1 7">Multi-pass membrane protein</topology>
    </subcellularLocation>
</comment>
<sequence length="394" mass="43157">MRVNKRGLMMVAVFIVFMLGARSSVSSEEMKHWDDRLYWVDYPKNALPVWHPRADMGSLKLSEGDEVVVSVRTLPTNLVLSNATLLIIRPDGLSIRLSGTGSVNSNVTLAAQVKAFGRELGLDEGSIVLHEPAQILFLSGDGTLLMGDYTIRVESGEVVLFGNAYGLLGTDGYGRDLWAGFVRATWGTIVLAGFAVLFVIVIGLPFGVMSGYYSNVIGDAARVLVEAFHSIPAIPLVLVMIYAVSKVGAYTKLIIPDWLAGIIIALFFFSQYSNSVRGIVENEKVQEYIAASKSMGASDVYIILRHILPLVLSYTLSYVSMLFPRVVAFVSVLGLFNIIPGTNWGSYTSELLKQGALMGRYWWAVLVSAVVIAFFAIAVSNVLKEDVDQWQPRL</sequence>
<dbReference type="InterPro" id="IPR050366">
    <property type="entry name" value="BP-dependent_transpt_permease"/>
</dbReference>
<evidence type="ECO:0000256" key="6">
    <source>
        <dbReference type="ARBA" id="ARBA00023136"/>
    </source>
</evidence>
<keyword evidence="6 7" id="KW-0472">Membrane</keyword>
<evidence type="ECO:0000313" key="10">
    <source>
        <dbReference type="Proteomes" id="UP000000536"/>
    </source>
</evidence>
<protein>
    <submittedName>
        <fullName evidence="9">ABC-type dipeptide/oligopeptide transport system, permease component</fullName>
    </submittedName>
</protein>
<evidence type="ECO:0000259" key="8">
    <source>
        <dbReference type="PROSITE" id="PS50928"/>
    </source>
</evidence>
<feature type="transmembrane region" description="Helical" evidence="7">
    <location>
        <begin position="249"/>
        <end position="269"/>
    </location>
</feature>
<name>Q5JHX8_THEKO</name>
<organism evidence="9 10">
    <name type="scientific">Thermococcus kodakarensis (strain ATCC BAA-918 / JCM 12380 / KOD1)</name>
    <name type="common">Pyrococcus kodakaraensis (strain KOD1)</name>
    <dbReference type="NCBI Taxonomy" id="69014"/>
    <lineage>
        <taxon>Archaea</taxon>
        <taxon>Methanobacteriati</taxon>
        <taxon>Methanobacteriota</taxon>
        <taxon>Thermococci</taxon>
        <taxon>Thermococcales</taxon>
        <taxon>Thermococcaceae</taxon>
        <taxon>Thermococcus</taxon>
    </lineage>
</organism>